<comment type="caution">
    <text evidence="2">The sequence shown here is derived from an EMBL/GenBank/DDBJ whole genome shotgun (WGS) entry which is preliminary data.</text>
</comment>
<keyword evidence="1" id="KW-0472">Membrane</keyword>
<evidence type="ECO:0000313" key="3">
    <source>
        <dbReference type="Proteomes" id="UP000295726"/>
    </source>
</evidence>
<gene>
    <name evidence="2" type="ORF">EDD59_11614</name>
</gene>
<organism evidence="2 3">
    <name type="scientific">Muricomes intestini</name>
    <dbReference type="NCBI Taxonomy" id="1796634"/>
    <lineage>
        <taxon>Bacteria</taxon>
        <taxon>Bacillati</taxon>
        <taxon>Bacillota</taxon>
        <taxon>Clostridia</taxon>
        <taxon>Lachnospirales</taxon>
        <taxon>Lachnospiraceae</taxon>
        <taxon>Muricomes</taxon>
    </lineage>
</organism>
<keyword evidence="1" id="KW-0812">Transmembrane</keyword>
<evidence type="ECO:0000256" key="1">
    <source>
        <dbReference type="SAM" id="Phobius"/>
    </source>
</evidence>
<dbReference type="EMBL" id="SLZZ01000016">
    <property type="protein sequence ID" value="TCS77533.1"/>
    <property type="molecule type" value="Genomic_DNA"/>
</dbReference>
<feature type="transmembrane region" description="Helical" evidence="1">
    <location>
        <begin position="6"/>
        <end position="26"/>
    </location>
</feature>
<name>A0A4R3K481_9FIRM</name>
<protein>
    <submittedName>
        <fullName evidence="2">Uncharacterized protein</fullName>
    </submittedName>
</protein>
<dbReference type="AlphaFoldDB" id="A0A4R3K481"/>
<evidence type="ECO:0000313" key="2">
    <source>
        <dbReference type="EMBL" id="TCS77533.1"/>
    </source>
</evidence>
<dbReference type="RefSeq" id="WP_132382001.1">
    <property type="nucleotide sequence ID" value="NZ_DAIUIE010000068.1"/>
</dbReference>
<accession>A0A4R3K481</accession>
<dbReference type="Proteomes" id="UP000295726">
    <property type="component" value="Unassembled WGS sequence"/>
</dbReference>
<proteinExistence type="predicted"/>
<reference evidence="2 3" key="1">
    <citation type="submission" date="2019-03" db="EMBL/GenBank/DDBJ databases">
        <title>Genomic Encyclopedia of Type Strains, Phase IV (KMG-IV): sequencing the most valuable type-strain genomes for metagenomic binning, comparative biology and taxonomic classification.</title>
        <authorList>
            <person name="Goeker M."/>
        </authorList>
    </citation>
    <scope>NUCLEOTIDE SEQUENCE [LARGE SCALE GENOMIC DNA]</scope>
    <source>
        <strain evidence="2 3">DSM 29489</strain>
    </source>
</reference>
<keyword evidence="3" id="KW-1185">Reference proteome</keyword>
<sequence length="68" mass="7740">MNYKIPFYSLLTLGVLGGIVFGPRIIKGLKLNLVNAKLGYYEEAIEAGSESTVEKKYRKKYARKKEQL</sequence>
<keyword evidence="1" id="KW-1133">Transmembrane helix</keyword>